<dbReference type="EMBL" id="JBHRTB010000010">
    <property type="protein sequence ID" value="MFC3144550.1"/>
    <property type="molecule type" value="Genomic_DNA"/>
</dbReference>
<organism evidence="2 3">
    <name type="scientific">Psychromarinibacter halotolerans</name>
    <dbReference type="NCBI Taxonomy" id="1775175"/>
    <lineage>
        <taxon>Bacteria</taxon>
        <taxon>Pseudomonadati</taxon>
        <taxon>Pseudomonadota</taxon>
        <taxon>Alphaproteobacteria</taxon>
        <taxon>Rhodobacterales</taxon>
        <taxon>Paracoccaceae</taxon>
        <taxon>Psychromarinibacter</taxon>
    </lineage>
</organism>
<name>A0ABV7GWF6_9RHOB</name>
<protein>
    <submittedName>
        <fullName evidence="2">TrgA family protein</fullName>
    </submittedName>
</protein>
<sequence>MPTATKLVSAILLAALAWWLGHMIIPYFPDEQRIGRFREILAAIGFLTGWRFLGRHAGAGWNSAIAFGLGAAGILVFWGLLIFSGYEMIRRSMRMSYGGPTEALKDQVAIAIDYFVYLQPTEIWATLLVGGIGLGLIAEIVKRRWP</sequence>
<gene>
    <name evidence="2" type="ORF">ACFOGP_17635</name>
</gene>
<feature type="transmembrane region" description="Helical" evidence="1">
    <location>
        <begin position="7"/>
        <end position="28"/>
    </location>
</feature>
<evidence type="ECO:0000313" key="2">
    <source>
        <dbReference type="EMBL" id="MFC3144550.1"/>
    </source>
</evidence>
<reference evidence="3" key="1">
    <citation type="journal article" date="2019" name="Int. J. Syst. Evol. Microbiol.">
        <title>The Global Catalogue of Microorganisms (GCM) 10K type strain sequencing project: providing services to taxonomists for standard genome sequencing and annotation.</title>
        <authorList>
            <consortium name="The Broad Institute Genomics Platform"/>
            <consortium name="The Broad Institute Genome Sequencing Center for Infectious Disease"/>
            <person name="Wu L."/>
            <person name="Ma J."/>
        </authorList>
    </citation>
    <scope>NUCLEOTIDE SEQUENCE [LARGE SCALE GENOMIC DNA]</scope>
    <source>
        <strain evidence="3">KCTC 52366</strain>
    </source>
</reference>
<evidence type="ECO:0000313" key="3">
    <source>
        <dbReference type="Proteomes" id="UP001595632"/>
    </source>
</evidence>
<keyword evidence="1" id="KW-0472">Membrane</keyword>
<keyword evidence="3" id="KW-1185">Reference proteome</keyword>
<dbReference type="Proteomes" id="UP001595632">
    <property type="component" value="Unassembled WGS sequence"/>
</dbReference>
<keyword evidence="1" id="KW-1133">Transmembrane helix</keyword>
<dbReference type="InterPro" id="IPR047784">
    <property type="entry name" value="TrgA"/>
</dbReference>
<proteinExistence type="predicted"/>
<evidence type="ECO:0000256" key="1">
    <source>
        <dbReference type="SAM" id="Phobius"/>
    </source>
</evidence>
<dbReference type="RefSeq" id="WP_275633749.1">
    <property type="nucleotide sequence ID" value="NZ_JARGYD010000006.1"/>
</dbReference>
<feature type="transmembrane region" description="Helical" evidence="1">
    <location>
        <begin position="65"/>
        <end position="86"/>
    </location>
</feature>
<dbReference type="NCBIfam" id="NF033773">
    <property type="entry name" value="tellur_TrgA"/>
    <property type="match status" value="1"/>
</dbReference>
<keyword evidence="1" id="KW-0812">Transmembrane</keyword>
<comment type="caution">
    <text evidence="2">The sequence shown here is derived from an EMBL/GenBank/DDBJ whole genome shotgun (WGS) entry which is preliminary data.</text>
</comment>
<accession>A0ABV7GWF6</accession>
<feature type="transmembrane region" description="Helical" evidence="1">
    <location>
        <begin position="123"/>
        <end position="141"/>
    </location>
</feature>